<organism evidence="5 6">
    <name type="scientific">Desulfonema ishimotonii</name>
    <dbReference type="NCBI Taxonomy" id="45657"/>
    <lineage>
        <taxon>Bacteria</taxon>
        <taxon>Pseudomonadati</taxon>
        <taxon>Thermodesulfobacteriota</taxon>
        <taxon>Desulfobacteria</taxon>
        <taxon>Desulfobacterales</taxon>
        <taxon>Desulfococcaceae</taxon>
        <taxon>Desulfonema</taxon>
    </lineage>
</organism>
<feature type="compositionally biased region" description="Basic and acidic residues" evidence="2">
    <location>
        <begin position="184"/>
        <end position="194"/>
    </location>
</feature>
<evidence type="ECO:0000259" key="3">
    <source>
        <dbReference type="Pfam" id="PF06056"/>
    </source>
</evidence>
<evidence type="ECO:0000313" key="6">
    <source>
        <dbReference type="Proteomes" id="UP000288096"/>
    </source>
</evidence>
<evidence type="ECO:0000256" key="2">
    <source>
        <dbReference type="SAM" id="MobiDB-lite"/>
    </source>
</evidence>
<dbReference type="AlphaFoldDB" id="A0A401FZV6"/>
<feature type="coiled-coil region" evidence="1">
    <location>
        <begin position="143"/>
        <end position="170"/>
    </location>
</feature>
<evidence type="ECO:0000313" key="5">
    <source>
        <dbReference type="EMBL" id="GBC62504.1"/>
    </source>
</evidence>
<dbReference type="InterPro" id="IPR010332">
    <property type="entry name" value="ATPase_terminase-su_N"/>
</dbReference>
<dbReference type="PRINTS" id="PR01994">
    <property type="entry name" value="ANTIREPRESSR"/>
</dbReference>
<name>A0A401FZV6_9BACT</name>
<evidence type="ECO:0000259" key="4">
    <source>
        <dbReference type="Pfam" id="PF10547"/>
    </source>
</evidence>
<feature type="compositionally biased region" description="Low complexity" evidence="2">
    <location>
        <begin position="286"/>
        <end position="308"/>
    </location>
</feature>
<reference evidence="6" key="2">
    <citation type="submission" date="2019-01" db="EMBL/GenBank/DDBJ databases">
        <title>Genome sequence of Desulfonema ishimotonii strain Tokyo 01.</title>
        <authorList>
            <person name="Fukui M."/>
        </authorList>
    </citation>
    <scope>NUCLEOTIDE SEQUENCE [LARGE SCALE GENOMIC DNA]</scope>
    <source>
        <strain evidence="6">Tokyo 01</strain>
    </source>
</reference>
<feature type="domain" description="Terminase ATPase subunit N-terminal" evidence="3">
    <location>
        <begin position="236"/>
        <end position="269"/>
    </location>
</feature>
<evidence type="ECO:0000256" key="1">
    <source>
        <dbReference type="SAM" id="Coils"/>
    </source>
</evidence>
<dbReference type="InterPro" id="IPR018875">
    <property type="entry name" value="Antirepressor_Ant_N"/>
</dbReference>
<feature type="region of interest" description="Disordered" evidence="2">
    <location>
        <begin position="184"/>
        <end position="204"/>
    </location>
</feature>
<dbReference type="EMBL" id="BEXT01000001">
    <property type="protein sequence ID" value="GBC62504.1"/>
    <property type="molecule type" value="Genomic_DNA"/>
</dbReference>
<dbReference type="RefSeq" id="WP_124329671.1">
    <property type="nucleotide sequence ID" value="NZ_BEXT01000001.1"/>
</dbReference>
<keyword evidence="1" id="KW-0175">Coiled coil</keyword>
<comment type="caution">
    <text evidence="5">The sequence shown here is derived from an EMBL/GenBank/DDBJ whole genome shotgun (WGS) entry which is preliminary data.</text>
</comment>
<dbReference type="OrthoDB" id="5472243at2"/>
<accession>A0A401FZV6</accession>
<sequence length="308" mass="35038">MNESLVPQPAQQNQAVIDFHGQQLITAEKDGIHYVAMKPIVDGMGLDWSNQLKIIKKDPVLSKGVVNLTIPSGRGIQDTTCLNLRFLNGWLFRVDAGRYAGDDPRRAIIIRYQEECYQVLYDHWHAAETVRDTGTGALTSALRDVLKELRSQEEQRISSLERKVDTLTDYVRSGRAEAKDRCVRPSEKHEDRPGTRTRVLMDDYGDPVEYRPPRKVRWITKRNLPYYRKTCELVRQGYPIPHIVKLVGKHKATIYRWVRKMEEEACEGIPVPSASEGGRHDRSHRALTGLSISSGTSATISARSRMTS</sequence>
<feature type="region of interest" description="Disordered" evidence="2">
    <location>
        <begin position="269"/>
        <end position="308"/>
    </location>
</feature>
<feature type="domain" description="Antirepressor protein ant N-terminal" evidence="4">
    <location>
        <begin position="17"/>
        <end position="126"/>
    </location>
</feature>
<keyword evidence="6" id="KW-1185">Reference proteome</keyword>
<dbReference type="Proteomes" id="UP000288096">
    <property type="component" value="Unassembled WGS sequence"/>
</dbReference>
<gene>
    <name evidence="5" type="ORF">DENIS_3476</name>
</gene>
<dbReference type="Pfam" id="PF10547">
    <property type="entry name" value="P22_AR_N"/>
    <property type="match status" value="1"/>
</dbReference>
<reference evidence="6" key="1">
    <citation type="submission" date="2017-11" db="EMBL/GenBank/DDBJ databases">
        <authorList>
            <person name="Watanabe M."/>
            <person name="Kojima H."/>
        </authorList>
    </citation>
    <scope>NUCLEOTIDE SEQUENCE [LARGE SCALE GENOMIC DNA]</scope>
    <source>
        <strain evidence="6">Tokyo 01</strain>
    </source>
</reference>
<proteinExistence type="predicted"/>
<dbReference type="Pfam" id="PF06056">
    <property type="entry name" value="Terminase_5"/>
    <property type="match status" value="1"/>
</dbReference>
<protein>
    <submittedName>
        <fullName evidence="5">Uncharacterized protein</fullName>
    </submittedName>
</protein>